<evidence type="ECO:0008006" key="3">
    <source>
        <dbReference type="Google" id="ProtNLM"/>
    </source>
</evidence>
<accession>A0ABY2RRV0</accession>
<comment type="caution">
    <text evidence="1">The sequence shown here is derived from an EMBL/GenBank/DDBJ whole genome shotgun (WGS) entry which is preliminary data.</text>
</comment>
<gene>
    <name evidence="1" type="ORF">FCN18_38925</name>
</gene>
<keyword evidence="2" id="KW-1185">Reference proteome</keyword>
<dbReference type="RefSeq" id="WP_137097601.1">
    <property type="nucleotide sequence ID" value="NZ_SWMS01000079.1"/>
</dbReference>
<name>A0ABY2RRV0_9PSEU</name>
<dbReference type="EMBL" id="SWMS01000079">
    <property type="protein sequence ID" value="TKG57351.1"/>
    <property type="molecule type" value="Genomic_DNA"/>
</dbReference>
<proteinExistence type="predicted"/>
<protein>
    <recommendedName>
        <fullName evidence="3">Apea-like HEPN domain-containing protein</fullName>
    </recommendedName>
</protein>
<evidence type="ECO:0000313" key="1">
    <source>
        <dbReference type="EMBL" id="TKG57351.1"/>
    </source>
</evidence>
<dbReference type="Proteomes" id="UP000309992">
    <property type="component" value="Unassembled WGS sequence"/>
</dbReference>
<reference evidence="1 2" key="1">
    <citation type="journal article" date="2015" name="Antonie Van Leeuwenhoek">
        <title>Prauserella endophytica sp. nov., an endophytic actinobacterium isolated from Tamarix taklamakanensis.</title>
        <authorList>
            <person name="Liu J.M."/>
            <person name="Habden X."/>
            <person name="Guo L."/>
            <person name="Tuo L."/>
            <person name="Jiang Z.K."/>
            <person name="Liu S.W."/>
            <person name="Liu X.F."/>
            <person name="Chen L."/>
            <person name="Li R.F."/>
            <person name="Zhang Y.Q."/>
            <person name="Sun C.H."/>
        </authorList>
    </citation>
    <scope>NUCLEOTIDE SEQUENCE [LARGE SCALE GENOMIC DNA]</scope>
    <source>
        <strain evidence="1 2">CGMCC 4.7182</strain>
    </source>
</reference>
<organism evidence="1 2">
    <name type="scientific">Prauserella endophytica</name>
    <dbReference type="NCBI Taxonomy" id="1592324"/>
    <lineage>
        <taxon>Bacteria</taxon>
        <taxon>Bacillati</taxon>
        <taxon>Actinomycetota</taxon>
        <taxon>Actinomycetes</taxon>
        <taxon>Pseudonocardiales</taxon>
        <taxon>Pseudonocardiaceae</taxon>
        <taxon>Prauserella</taxon>
        <taxon>Prauserella coralliicola group</taxon>
    </lineage>
</organism>
<sequence>MVENERADDGASQGSGIAYYRMDERLGNGRSLTLYVTVPEAMTDFEIQTARVDREGGTTSADRKFRRELFEIVGSITVAGGQIEAALKRILLLLKGESTLFSLADYEWSNLHKRILAACVSDSPREVGAKRALKWADSKDLRERRHTAVHGAWWMFADCGARVSRWPRKKGGHVIISELEDWRKLSDDLWEFYEMLDAVISEDWPRAILPS</sequence>
<evidence type="ECO:0000313" key="2">
    <source>
        <dbReference type="Proteomes" id="UP000309992"/>
    </source>
</evidence>